<evidence type="ECO:0000256" key="4">
    <source>
        <dbReference type="ARBA" id="ARBA00022679"/>
    </source>
</evidence>
<dbReference type="CDD" id="cd02516">
    <property type="entry name" value="CDP-ME_synthetase"/>
    <property type="match status" value="1"/>
</dbReference>
<dbReference type="InterPro" id="IPR036571">
    <property type="entry name" value="MECDP_synthase_sf"/>
</dbReference>
<comment type="pathway">
    <text evidence="10">Isoprenoid biosynthesis; isopentenyl diphosphate biosynthesis via DXP pathway; isopentenyl diphosphate from 1-deoxy-D-xylulose 5-phosphate: step 2/6.</text>
</comment>
<feature type="binding site" evidence="10">
    <location>
        <position position="352"/>
    </location>
    <ligand>
        <name>4-CDP-2-C-methyl-D-erythritol 2-phosphate</name>
        <dbReference type="ChEBI" id="CHEBI:57919"/>
    </ligand>
</feature>
<evidence type="ECO:0000313" key="14">
    <source>
        <dbReference type="Proteomes" id="UP000824044"/>
    </source>
</evidence>
<dbReference type="Proteomes" id="UP000824044">
    <property type="component" value="Unassembled WGS sequence"/>
</dbReference>
<evidence type="ECO:0000256" key="1">
    <source>
        <dbReference type="ARBA" id="ARBA00000200"/>
    </source>
</evidence>
<dbReference type="EC" id="4.6.1.12" evidence="10"/>
<comment type="catalytic activity">
    <reaction evidence="10">
        <text>2-C-methyl-D-erythritol 4-phosphate + CTP + H(+) = 4-CDP-2-C-methyl-D-erythritol + diphosphate</text>
        <dbReference type="Rhea" id="RHEA:13429"/>
        <dbReference type="ChEBI" id="CHEBI:15378"/>
        <dbReference type="ChEBI" id="CHEBI:33019"/>
        <dbReference type="ChEBI" id="CHEBI:37563"/>
        <dbReference type="ChEBI" id="CHEBI:57823"/>
        <dbReference type="ChEBI" id="CHEBI:58262"/>
        <dbReference type="EC" id="2.7.7.60"/>
    </reaction>
</comment>
<dbReference type="GO" id="GO:0019288">
    <property type="term" value="P:isopentenyl diphosphate biosynthetic process, methylerythritol 4-phosphate pathway"/>
    <property type="evidence" value="ECO:0007669"/>
    <property type="project" value="UniProtKB-UniRule"/>
</dbReference>
<evidence type="ECO:0000256" key="8">
    <source>
        <dbReference type="ARBA" id="ARBA00023239"/>
    </source>
</evidence>
<feature type="binding site" evidence="10">
    <location>
        <position position="255"/>
    </location>
    <ligand>
        <name>a divalent metal cation</name>
        <dbReference type="ChEBI" id="CHEBI:60240"/>
    </ligand>
</feature>
<evidence type="ECO:0000313" key="13">
    <source>
        <dbReference type="EMBL" id="HIZ25272.1"/>
    </source>
</evidence>
<protein>
    <recommendedName>
        <fullName evidence="10">Bifunctional enzyme IspD/IspF</fullName>
    </recommendedName>
    <domain>
        <recommendedName>
            <fullName evidence="10">2-C-methyl-D-erythritol 4-phosphate cytidylyltransferase</fullName>
            <ecNumber evidence="10">2.7.7.60</ecNumber>
        </recommendedName>
        <alternativeName>
            <fullName evidence="10">4-diphosphocytidyl-2C-methyl-D-erythritol synthase</fullName>
        </alternativeName>
        <alternativeName>
            <fullName evidence="10">MEP cytidylyltransferase</fullName>
            <shortName evidence="10">MCT</shortName>
        </alternativeName>
    </domain>
    <domain>
        <recommendedName>
            <fullName evidence="10">2-C-methyl-D-erythritol 2,4-cyclodiphosphate synthase</fullName>
            <shortName evidence="10">MECDP-synthase</shortName>
            <shortName evidence="10">MECPP-synthase</shortName>
            <shortName evidence="10">MECPS</shortName>
            <ecNumber evidence="10">4.6.1.12</ecNumber>
        </recommendedName>
    </domain>
</protein>
<evidence type="ECO:0000256" key="7">
    <source>
        <dbReference type="ARBA" id="ARBA00023229"/>
    </source>
</evidence>
<feature type="binding site" evidence="10">
    <location>
        <begin position="269"/>
        <end position="271"/>
    </location>
    <ligand>
        <name>4-CDP-2-C-methyl-D-erythritol 2-phosphate</name>
        <dbReference type="ChEBI" id="CHEBI:57919"/>
    </ligand>
</feature>
<keyword evidence="6 10" id="KW-0479">Metal-binding</keyword>
<evidence type="ECO:0000256" key="6">
    <source>
        <dbReference type="ARBA" id="ARBA00022723"/>
    </source>
</evidence>
<comment type="catalytic activity">
    <reaction evidence="1 10 11">
        <text>4-CDP-2-C-methyl-D-erythritol 2-phosphate = 2-C-methyl-D-erythritol 2,4-cyclic diphosphate + CMP</text>
        <dbReference type="Rhea" id="RHEA:23864"/>
        <dbReference type="ChEBI" id="CHEBI:57919"/>
        <dbReference type="ChEBI" id="CHEBI:58483"/>
        <dbReference type="ChEBI" id="CHEBI:60377"/>
        <dbReference type="EC" id="4.6.1.12"/>
    </reaction>
</comment>
<dbReference type="EC" id="2.7.7.60" evidence="10"/>
<feature type="region of interest" description="2-C-methyl-D-erythritol 2,4-cyclodiphosphate synthase" evidence="10">
    <location>
        <begin position="215"/>
        <end position="380"/>
    </location>
</feature>
<evidence type="ECO:0000256" key="11">
    <source>
        <dbReference type="RuleBase" id="RU004395"/>
    </source>
</evidence>
<feature type="binding site" evidence="10">
    <location>
        <begin position="274"/>
        <end position="278"/>
    </location>
    <ligand>
        <name>4-CDP-2-C-methyl-D-erythritol 2-phosphate</name>
        <dbReference type="ChEBI" id="CHEBI:57919"/>
    </ligand>
</feature>
<dbReference type="HAMAP" id="MF_00107">
    <property type="entry name" value="IspF"/>
    <property type="match status" value="1"/>
</dbReference>
<dbReference type="Pfam" id="PF01128">
    <property type="entry name" value="IspD"/>
    <property type="match status" value="1"/>
</dbReference>
<feature type="domain" description="2-C-methyl-D-erythritol 2,4-cyclodiphosphate synthase" evidence="12">
    <location>
        <begin position="215"/>
        <end position="367"/>
    </location>
</feature>
<dbReference type="PANTHER" id="PTHR43181:SF1">
    <property type="entry name" value="2-C-METHYL-D-ERYTHRITOL 2,4-CYCLODIPHOSPHATE SYNTHASE, CHLOROPLASTIC"/>
    <property type="match status" value="1"/>
</dbReference>
<dbReference type="InterPro" id="IPR026596">
    <property type="entry name" value="IspD/F"/>
</dbReference>
<comment type="function">
    <text evidence="10">Bifunctional enzyme that catalyzes the formation of 4-diphosphocytidyl-2-C-methyl-D-erythritol from CTP and 2-C-methyl-D-erythritol 4-phosphate (MEP) (IspD), and catalyzes the conversion of 4-diphosphocytidyl-2-C-methyl-D-erythritol 2-phosphate (CDP-ME2P) to 2-C-methyl-D-erythritol 2,4-cyclodiphosphate (ME-CPP) with a corresponding release of cytidine 5-monophosphate (CMP) (IspF).</text>
</comment>
<name>A0A9D2DXV3_9FIRM</name>
<comment type="pathway">
    <text evidence="3 10">Isoprenoid biosynthesis; isopentenyl diphosphate biosynthesis via DXP pathway; isopentenyl diphosphate from 1-deoxy-D-xylulose 5-phosphate: step 4/6.</text>
</comment>
<dbReference type="PROSITE" id="PS01350">
    <property type="entry name" value="ISPF"/>
    <property type="match status" value="1"/>
</dbReference>
<dbReference type="SUPFAM" id="SSF53448">
    <property type="entry name" value="Nucleotide-diphospho-sugar transferases"/>
    <property type="match status" value="1"/>
</dbReference>
<dbReference type="GO" id="GO:0008685">
    <property type="term" value="F:2-C-methyl-D-erythritol 2,4-cyclodiphosphate synthase activity"/>
    <property type="evidence" value="ECO:0007669"/>
    <property type="project" value="UniProtKB-UniRule"/>
</dbReference>
<feature type="site" description="Transition state stabilizer" evidence="10">
    <location>
        <position position="21"/>
    </location>
</feature>
<evidence type="ECO:0000256" key="10">
    <source>
        <dbReference type="HAMAP-Rule" id="MF_01520"/>
    </source>
</evidence>
<feature type="binding site" evidence="10">
    <location>
        <position position="223"/>
    </location>
    <ligand>
        <name>a divalent metal cation</name>
        <dbReference type="ChEBI" id="CHEBI:60240"/>
    </ligand>
</feature>
<evidence type="ECO:0000256" key="5">
    <source>
        <dbReference type="ARBA" id="ARBA00022695"/>
    </source>
</evidence>
<feature type="binding site" evidence="10">
    <location>
        <position position="221"/>
    </location>
    <ligand>
        <name>a divalent metal cation</name>
        <dbReference type="ChEBI" id="CHEBI:60240"/>
    </ligand>
</feature>
<dbReference type="GO" id="GO:0050518">
    <property type="term" value="F:2-C-methyl-D-erythritol 4-phosphate cytidylyltransferase activity"/>
    <property type="evidence" value="ECO:0007669"/>
    <property type="project" value="UniProtKB-UniRule"/>
</dbReference>
<dbReference type="InterPro" id="IPR018294">
    <property type="entry name" value="ISPD_synthase_CS"/>
</dbReference>
<feature type="binding site" evidence="10">
    <location>
        <begin position="247"/>
        <end position="248"/>
    </location>
    <ligand>
        <name>4-CDP-2-C-methyl-D-erythritol 2-phosphate</name>
        <dbReference type="ChEBI" id="CHEBI:57919"/>
    </ligand>
</feature>
<reference evidence="13" key="2">
    <citation type="submission" date="2021-04" db="EMBL/GenBank/DDBJ databases">
        <authorList>
            <person name="Gilroy R."/>
        </authorList>
    </citation>
    <scope>NUCLEOTIDE SEQUENCE</scope>
    <source>
        <strain evidence="13">CHK33-5263</strain>
    </source>
</reference>
<dbReference type="InterPro" id="IPR003526">
    <property type="entry name" value="MECDP_synthase"/>
</dbReference>
<accession>A0A9D2DXV3</accession>
<keyword evidence="4 10" id="KW-0808">Transferase</keyword>
<organism evidence="13 14">
    <name type="scientific">Candidatus Gallimonas intestinigallinarum</name>
    <dbReference type="NCBI Taxonomy" id="2838604"/>
    <lineage>
        <taxon>Bacteria</taxon>
        <taxon>Bacillati</taxon>
        <taxon>Bacillota</taxon>
        <taxon>Clostridia</taxon>
        <taxon>Candidatus Gallimonas</taxon>
    </lineage>
</organism>
<evidence type="ECO:0000259" key="12">
    <source>
        <dbReference type="Pfam" id="PF02542"/>
    </source>
</evidence>
<feature type="site" description="Transition state stabilizer" evidence="10">
    <location>
        <position position="247"/>
    </location>
</feature>
<dbReference type="HAMAP" id="MF_01520">
    <property type="entry name" value="IspDF"/>
    <property type="match status" value="1"/>
</dbReference>
<comment type="caution">
    <text evidence="13">The sequence shown here is derived from an EMBL/GenBank/DDBJ whole genome shotgun (WGS) entry which is preliminary data.</text>
</comment>
<feature type="site" description="Positions MEP for the nucleophilic attack" evidence="10">
    <location>
        <position position="145"/>
    </location>
</feature>
<reference evidence="13" key="1">
    <citation type="journal article" date="2021" name="PeerJ">
        <title>Extensive microbial diversity within the chicken gut microbiome revealed by metagenomics and culture.</title>
        <authorList>
            <person name="Gilroy R."/>
            <person name="Ravi A."/>
            <person name="Getino M."/>
            <person name="Pursley I."/>
            <person name="Horton D.L."/>
            <person name="Alikhan N.F."/>
            <person name="Baker D."/>
            <person name="Gharbi K."/>
            <person name="Hall N."/>
            <person name="Watson M."/>
            <person name="Adriaenssens E.M."/>
            <person name="Foster-Nyarko E."/>
            <person name="Jarju S."/>
            <person name="Secka A."/>
            <person name="Antonio M."/>
            <person name="Oren A."/>
            <person name="Chaudhuri R.R."/>
            <person name="La Ragione R."/>
            <person name="Hildebrand F."/>
            <person name="Pallen M.J."/>
        </authorList>
    </citation>
    <scope>NUCLEOTIDE SEQUENCE</scope>
    <source>
        <strain evidence="13">CHK33-5263</strain>
    </source>
</reference>
<dbReference type="InterPro" id="IPR034683">
    <property type="entry name" value="IspD/TarI"/>
</dbReference>
<keyword evidence="8 10" id="KW-0456">Lyase</keyword>
<dbReference type="Gene3D" id="3.30.1330.50">
    <property type="entry name" value="2-C-methyl-D-erythritol 2,4-cyclodiphosphate synthase"/>
    <property type="match status" value="1"/>
</dbReference>
<evidence type="ECO:0000256" key="9">
    <source>
        <dbReference type="ARBA" id="ARBA00023268"/>
    </source>
</evidence>
<dbReference type="EMBL" id="DXBS01000135">
    <property type="protein sequence ID" value="HIZ25272.1"/>
    <property type="molecule type" value="Genomic_DNA"/>
</dbReference>
<dbReference type="Gene3D" id="3.90.550.10">
    <property type="entry name" value="Spore Coat Polysaccharide Biosynthesis Protein SpsA, Chain A"/>
    <property type="match status" value="1"/>
</dbReference>
<dbReference type="SUPFAM" id="SSF69765">
    <property type="entry name" value="IpsF-like"/>
    <property type="match status" value="1"/>
</dbReference>
<feature type="site" description="Transition state stabilizer" evidence="10">
    <location>
        <position position="346"/>
    </location>
</feature>
<dbReference type="NCBIfam" id="TIGR00151">
    <property type="entry name" value="ispF"/>
    <property type="match status" value="1"/>
</dbReference>
<dbReference type="GO" id="GO:0046872">
    <property type="term" value="F:metal ion binding"/>
    <property type="evidence" value="ECO:0007669"/>
    <property type="project" value="UniProtKB-KW"/>
</dbReference>
<sequence length="380" mass="40525">MISAILCAAGSGSRAGFSENKILREINGLPVLVCSVSAFAAIADEIIIACRGEDRARIDALLSPFPHARTVLGGGTRTQSVYSALQAAQGDIVLVHDAARPFVTHKIIEDCIESVRAFGSGVCALPATDTTVLAEDGRIVSVPARKDVFTVQTPQGFLRDELLRAYTAAFSEEREDDFTDDSGIYAAYIAPPRLFLGDRANKKLTYPEDFAPAERAGFGVDTHAFGEGDHIVLGGVRIPHTRGLVAHSDGDVLVHALMDALLSAAGLRDIGHYFPDTDARFAGADSMALLAEVVRLVKEQGFAPKNVSLTIMAQKPRLAPHIEAMRANLAAALSLLPDAVGIAAGTNEHLGYVGEEKGITCFAMVLLFTNFLTQRRNSVI</sequence>
<dbReference type="CDD" id="cd00554">
    <property type="entry name" value="MECDP_synthase"/>
    <property type="match status" value="1"/>
</dbReference>
<proteinExistence type="inferred from homology"/>
<dbReference type="Pfam" id="PF02542">
    <property type="entry name" value="YgbB"/>
    <property type="match status" value="1"/>
</dbReference>
<dbReference type="PROSITE" id="PS01295">
    <property type="entry name" value="ISPD"/>
    <property type="match status" value="1"/>
</dbReference>
<dbReference type="AlphaFoldDB" id="A0A9D2DXV3"/>
<feature type="binding site" evidence="10">
    <location>
        <begin position="221"/>
        <end position="223"/>
    </location>
    <ligand>
        <name>4-CDP-2-C-methyl-D-erythritol 2-phosphate</name>
        <dbReference type="ChEBI" id="CHEBI:57919"/>
    </ligand>
</feature>
<evidence type="ECO:0000256" key="2">
    <source>
        <dbReference type="ARBA" id="ARBA00001968"/>
    </source>
</evidence>
<evidence type="ECO:0000256" key="3">
    <source>
        <dbReference type="ARBA" id="ARBA00004709"/>
    </source>
</evidence>
<keyword evidence="9 10" id="KW-0511">Multifunctional enzyme</keyword>
<dbReference type="PANTHER" id="PTHR43181">
    <property type="entry name" value="2-C-METHYL-D-ERYTHRITOL 2,4-CYCLODIPHOSPHATE SYNTHASE, CHLOROPLASTIC"/>
    <property type="match status" value="1"/>
</dbReference>
<comment type="caution">
    <text evidence="10">Lacks conserved residue(s) required for the propagation of feature annotation.</text>
</comment>
<keyword evidence="7 10" id="KW-0414">Isoprene biosynthesis</keyword>
<feature type="site" description="Transition state stabilizer" evidence="10">
    <location>
        <position position="14"/>
    </location>
</feature>
<comment type="cofactor">
    <cofactor evidence="2 10">
        <name>a divalent metal cation</name>
        <dbReference type="ChEBI" id="CHEBI:60240"/>
    </cofactor>
</comment>
<feature type="site" description="Positions MEP for the nucleophilic attack" evidence="10">
    <location>
        <position position="203"/>
    </location>
</feature>
<comment type="similarity">
    <text evidence="10">In the N-terminal section; belongs to the IspD/TarI cytidylyltransferase family. IspD subfamily.</text>
</comment>
<dbReference type="InterPro" id="IPR020555">
    <property type="entry name" value="MECDP_synthase_CS"/>
</dbReference>
<feature type="region of interest" description="2-C-methyl-D-erythritol 4-phosphate cytidylyltransferase" evidence="10">
    <location>
        <begin position="1"/>
        <end position="215"/>
    </location>
</feature>
<comment type="similarity">
    <text evidence="10">In the C-terminal section; belongs to the IspF family.</text>
</comment>
<dbReference type="GO" id="GO:0016114">
    <property type="term" value="P:terpenoid biosynthetic process"/>
    <property type="evidence" value="ECO:0007669"/>
    <property type="project" value="InterPro"/>
</dbReference>
<dbReference type="InterPro" id="IPR029044">
    <property type="entry name" value="Nucleotide-diphossugar_trans"/>
</dbReference>
<comment type="similarity">
    <text evidence="11">Belongs to the IspF family.</text>
</comment>
<keyword evidence="5 10" id="KW-0548">Nucleotidyltransferase</keyword>
<gene>
    <name evidence="13" type="primary">ispF</name>
    <name evidence="10" type="synonym">ispDF</name>
    <name evidence="13" type="ORF">H9812_07410</name>
</gene>